<accession>A0A423W070</accession>
<dbReference type="InterPro" id="IPR044926">
    <property type="entry name" value="RGS_subdomain_2"/>
</dbReference>
<protein>
    <recommendedName>
        <fullName evidence="4">RGS domain-containing protein</fullName>
    </recommendedName>
</protein>
<keyword evidence="1" id="KW-0812">Transmembrane</keyword>
<dbReference type="PANTHER" id="PTHR39466">
    <property type="entry name" value="RGS DOMAIN-CONTAINING PROTEIN"/>
    <property type="match status" value="1"/>
</dbReference>
<keyword evidence="1" id="KW-1133">Transmembrane helix</keyword>
<dbReference type="STRING" id="252740.A0A423W070"/>
<reference evidence="2 3" key="1">
    <citation type="submission" date="2015-09" db="EMBL/GenBank/DDBJ databases">
        <title>Host preference determinants of Valsa canker pathogens revealed by comparative genomics.</title>
        <authorList>
            <person name="Yin Z."/>
            <person name="Huang L."/>
        </authorList>
    </citation>
    <scope>NUCLEOTIDE SEQUENCE [LARGE SCALE GENOMIC DNA]</scope>
    <source>
        <strain evidence="2 3">YSFL</strain>
    </source>
</reference>
<feature type="transmembrane region" description="Helical" evidence="1">
    <location>
        <begin position="302"/>
        <end position="322"/>
    </location>
</feature>
<comment type="caution">
    <text evidence="2">The sequence shown here is derived from an EMBL/GenBank/DDBJ whole genome shotgun (WGS) entry which is preliminary data.</text>
</comment>
<organism evidence="2 3">
    <name type="scientific">Cytospora chrysosperma</name>
    <name type="common">Cytospora canker fungus</name>
    <name type="synonym">Sphaeria chrysosperma</name>
    <dbReference type="NCBI Taxonomy" id="252740"/>
    <lineage>
        <taxon>Eukaryota</taxon>
        <taxon>Fungi</taxon>
        <taxon>Dikarya</taxon>
        <taxon>Ascomycota</taxon>
        <taxon>Pezizomycotina</taxon>
        <taxon>Sordariomycetes</taxon>
        <taxon>Sordariomycetidae</taxon>
        <taxon>Diaporthales</taxon>
        <taxon>Cytosporaceae</taxon>
        <taxon>Cytospora</taxon>
    </lineage>
</organism>
<dbReference type="EMBL" id="LJZO01000019">
    <property type="protein sequence ID" value="ROV96740.1"/>
    <property type="molecule type" value="Genomic_DNA"/>
</dbReference>
<keyword evidence="3" id="KW-1185">Reference proteome</keyword>
<proteinExistence type="predicted"/>
<evidence type="ECO:0000313" key="3">
    <source>
        <dbReference type="Proteomes" id="UP000284375"/>
    </source>
</evidence>
<dbReference type="SUPFAM" id="SSF48097">
    <property type="entry name" value="Regulator of G-protein signaling, RGS"/>
    <property type="match status" value="1"/>
</dbReference>
<gene>
    <name evidence="2" type="ORF">VSDG_05602</name>
</gene>
<name>A0A423W070_CYTCH</name>
<dbReference type="AlphaFoldDB" id="A0A423W070"/>
<feature type="transmembrane region" description="Helical" evidence="1">
    <location>
        <begin position="440"/>
        <end position="465"/>
    </location>
</feature>
<evidence type="ECO:0000256" key="1">
    <source>
        <dbReference type="SAM" id="Phobius"/>
    </source>
</evidence>
<dbReference type="OrthoDB" id="3232309at2759"/>
<keyword evidence="1" id="KW-0472">Membrane</keyword>
<sequence length="468" mass="51759">MGLLGLGYRRPAAQPIVRNPDRDSLQSLDSYTSQDLSLKSGRSGASAGIPDALAFDKIIDGGTCPPLTIRDFMNYLIYIEHSAENLQFFLWYRDYVSRFRSATTSDLVLAPEWTKEQQEEVFTRLQKEHRDGLRRDPAAAAVIFKGTDFERRWEMNPSAMAMEKPNGNAKFADGNPFCTPPMTPSGRNSGGGSQRASTANTTMYRGQAHEAFAAAGIKAPFTIQPFREEVDRVIATYVMDGAPRQLNLSARERKQLLTALSHTTHPTAFRQVAHSAEANLRLQAHPNFVRWSICNGNEARVTFANCLGAITILCSLLAYVLITLSSAPRGYRAIPAVGILVGVSTQVAALKGMCVVLHGLHHRHLRPWELFVDEEEALGEVSDAGKLGGVKGSFESFGSSNSYEEQPWVVRYKKRNLARKIFDREVWVQEPMLRAIQDTICIQAMLVAVICAVVLTVIFVCVPGGGFY</sequence>
<dbReference type="Gene3D" id="1.10.167.10">
    <property type="entry name" value="Regulator of G-protein Signalling 4, domain 2"/>
    <property type="match status" value="1"/>
</dbReference>
<dbReference type="InterPro" id="IPR036305">
    <property type="entry name" value="RGS_sf"/>
</dbReference>
<dbReference type="Proteomes" id="UP000284375">
    <property type="component" value="Unassembled WGS sequence"/>
</dbReference>
<evidence type="ECO:0008006" key="4">
    <source>
        <dbReference type="Google" id="ProtNLM"/>
    </source>
</evidence>
<dbReference type="PANTHER" id="PTHR39466:SF1">
    <property type="entry name" value="RGS DOMAIN-CONTAINING PROTEIN"/>
    <property type="match status" value="1"/>
</dbReference>
<evidence type="ECO:0000313" key="2">
    <source>
        <dbReference type="EMBL" id="ROV96740.1"/>
    </source>
</evidence>